<dbReference type="FunFam" id="1.10.287.950:FF:000001">
    <property type="entry name" value="Methyl-accepting chemotaxis sensory transducer"/>
    <property type="match status" value="1"/>
</dbReference>
<evidence type="ECO:0000256" key="2">
    <source>
        <dbReference type="ARBA" id="ARBA00022475"/>
    </source>
</evidence>
<comment type="subcellular location">
    <subcellularLocation>
        <location evidence="1">Cell membrane</location>
    </subcellularLocation>
</comment>
<dbReference type="PROSITE" id="PS50885">
    <property type="entry name" value="HAMP"/>
    <property type="match status" value="1"/>
</dbReference>
<dbReference type="Pfam" id="PF00672">
    <property type="entry name" value="HAMP"/>
    <property type="match status" value="1"/>
</dbReference>
<dbReference type="GO" id="GO:0007165">
    <property type="term" value="P:signal transduction"/>
    <property type="evidence" value="ECO:0007669"/>
    <property type="project" value="UniProtKB-KW"/>
</dbReference>
<dbReference type="CDD" id="cd11386">
    <property type="entry name" value="MCP_signal"/>
    <property type="match status" value="1"/>
</dbReference>
<evidence type="ECO:0000256" key="4">
    <source>
        <dbReference type="ARBA" id="ARBA00023224"/>
    </source>
</evidence>
<feature type="domain" description="Methyl-accepting transducer" evidence="8">
    <location>
        <begin position="271"/>
        <end position="514"/>
    </location>
</feature>
<keyword evidence="7" id="KW-1133">Transmembrane helix</keyword>
<feature type="domain" description="HAMP" evidence="9">
    <location>
        <begin position="214"/>
        <end position="266"/>
    </location>
</feature>
<dbReference type="SUPFAM" id="SSF58104">
    <property type="entry name" value="Methyl-accepting chemotaxis protein (MCP) signaling domain"/>
    <property type="match status" value="1"/>
</dbReference>
<dbReference type="EMBL" id="JAPDHZ010000003">
    <property type="protein sequence ID" value="MDG0792941.1"/>
    <property type="molecule type" value="Genomic_DNA"/>
</dbReference>
<organism evidence="10 11">
    <name type="scientific">Cohnella ginsengisoli</name>
    <dbReference type="NCBI Taxonomy" id="425004"/>
    <lineage>
        <taxon>Bacteria</taxon>
        <taxon>Bacillati</taxon>
        <taxon>Bacillota</taxon>
        <taxon>Bacilli</taxon>
        <taxon>Bacillales</taxon>
        <taxon>Paenibacillaceae</taxon>
        <taxon>Cohnella</taxon>
    </lineage>
</organism>
<evidence type="ECO:0000259" key="9">
    <source>
        <dbReference type="PROSITE" id="PS50885"/>
    </source>
</evidence>
<evidence type="ECO:0000256" key="6">
    <source>
        <dbReference type="PROSITE-ProRule" id="PRU00284"/>
    </source>
</evidence>
<evidence type="ECO:0000313" key="11">
    <source>
        <dbReference type="Proteomes" id="UP001153387"/>
    </source>
</evidence>
<dbReference type="PANTHER" id="PTHR32089">
    <property type="entry name" value="METHYL-ACCEPTING CHEMOTAXIS PROTEIN MCPB"/>
    <property type="match status" value="1"/>
</dbReference>
<dbReference type="Proteomes" id="UP001153387">
    <property type="component" value="Unassembled WGS sequence"/>
</dbReference>
<reference evidence="10 11" key="1">
    <citation type="submission" date="2022-10" db="EMBL/GenBank/DDBJ databases">
        <title>Comparative genomic analysis of Cohnella hashimotonis sp. nov., isolated from the International Space Station.</title>
        <authorList>
            <person name="Simpson A."/>
            <person name="Venkateswaran K."/>
        </authorList>
    </citation>
    <scope>NUCLEOTIDE SEQUENCE [LARGE SCALE GENOMIC DNA]</scope>
    <source>
        <strain evidence="10 11">DSM 18997</strain>
    </source>
</reference>
<comment type="caution">
    <text evidence="10">The sequence shown here is derived from an EMBL/GenBank/DDBJ whole genome shotgun (WGS) entry which is preliminary data.</text>
</comment>
<keyword evidence="4 6" id="KW-0807">Transducer</keyword>
<evidence type="ECO:0000256" key="1">
    <source>
        <dbReference type="ARBA" id="ARBA00004236"/>
    </source>
</evidence>
<dbReference type="PRINTS" id="PR00260">
    <property type="entry name" value="CHEMTRNSDUCR"/>
</dbReference>
<dbReference type="CDD" id="cd06225">
    <property type="entry name" value="HAMP"/>
    <property type="match status" value="1"/>
</dbReference>
<dbReference type="GO" id="GO:0005886">
    <property type="term" value="C:plasma membrane"/>
    <property type="evidence" value="ECO:0007669"/>
    <property type="project" value="UniProtKB-SubCell"/>
</dbReference>
<accession>A0A9X4KJ71</accession>
<dbReference type="InterPro" id="IPR024478">
    <property type="entry name" value="HlyB_4HB_MCP"/>
</dbReference>
<dbReference type="Pfam" id="PF12729">
    <property type="entry name" value="4HB_MCP_1"/>
    <property type="match status" value="1"/>
</dbReference>
<dbReference type="RefSeq" id="WP_277566685.1">
    <property type="nucleotide sequence ID" value="NZ_JAPDHZ010000003.1"/>
</dbReference>
<keyword evidence="2" id="KW-1003">Cell membrane</keyword>
<dbReference type="SMART" id="SM00283">
    <property type="entry name" value="MA"/>
    <property type="match status" value="1"/>
</dbReference>
<dbReference type="Gene3D" id="1.10.287.950">
    <property type="entry name" value="Methyl-accepting chemotaxis protein"/>
    <property type="match status" value="1"/>
</dbReference>
<gene>
    <name evidence="10" type="ORF">OMP38_20255</name>
</gene>
<sequence>MSWFGHLKISFKLGIAFALMAALLIFIGMMGLGQLGKINDALGNMYDNNLIPIASLSEAQTQYELIRVNIRDYNAFGKTAAEKKEYEDQARAAAAELLRQVDIYSKTKMTAEEVALFAHFDPDWQAYDVKLQEALQLARNDEHDAFMKLMQGDLKTTGAAVSKEIDDLVALNVKIANETSDSGDSMYASARKSTFVVIAAALLLSVALGFYISRHISRPLRRTVELVGRVAQGDLRETSDIDTRDEVGSLAASINRMIEDLRGTVARIQFSAENVSSATQQISASTEEIAGGSSTQANSAQTMTELFKELSEAIGSVARSAEHASDLSNAAMEIAQDGSRVVEASIQGMNEVNAQMSRLAQDSEQVGEIVSVIDDIAEQTNLLALNAAIEAARAGDQGRGFAVVADEVRKLAERSGEATKQIAQIVKGMQANTRRSVEAVASGLAGSERTGEAFGGILAKVSESAGRVAEIAAASEQQAAQSSDMMASIESISAAAEEAAASSQETAATAQTLAGLAEELNASVAMFRTRKA</sequence>
<dbReference type="GO" id="GO:0004888">
    <property type="term" value="F:transmembrane signaling receptor activity"/>
    <property type="evidence" value="ECO:0007669"/>
    <property type="project" value="InterPro"/>
</dbReference>
<evidence type="ECO:0000256" key="5">
    <source>
        <dbReference type="ARBA" id="ARBA00029447"/>
    </source>
</evidence>
<evidence type="ECO:0000259" key="8">
    <source>
        <dbReference type="PROSITE" id="PS50111"/>
    </source>
</evidence>
<evidence type="ECO:0000313" key="10">
    <source>
        <dbReference type="EMBL" id="MDG0792941.1"/>
    </source>
</evidence>
<keyword evidence="7" id="KW-0812">Transmembrane</keyword>
<dbReference type="Pfam" id="PF00015">
    <property type="entry name" value="MCPsignal"/>
    <property type="match status" value="1"/>
</dbReference>
<dbReference type="InterPro" id="IPR004090">
    <property type="entry name" value="Chemotax_Me-accpt_rcpt"/>
</dbReference>
<dbReference type="SMART" id="SM00304">
    <property type="entry name" value="HAMP"/>
    <property type="match status" value="1"/>
</dbReference>
<dbReference type="GO" id="GO:0006935">
    <property type="term" value="P:chemotaxis"/>
    <property type="evidence" value="ECO:0007669"/>
    <property type="project" value="InterPro"/>
</dbReference>
<evidence type="ECO:0000256" key="7">
    <source>
        <dbReference type="SAM" id="Phobius"/>
    </source>
</evidence>
<proteinExistence type="inferred from homology"/>
<dbReference type="PANTHER" id="PTHR32089:SF112">
    <property type="entry name" value="LYSOZYME-LIKE PROTEIN-RELATED"/>
    <property type="match status" value="1"/>
</dbReference>
<dbReference type="AlphaFoldDB" id="A0A9X4KJ71"/>
<evidence type="ECO:0000256" key="3">
    <source>
        <dbReference type="ARBA" id="ARBA00023136"/>
    </source>
</evidence>
<keyword evidence="3 7" id="KW-0472">Membrane</keyword>
<keyword evidence="11" id="KW-1185">Reference proteome</keyword>
<dbReference type="InterPro" id="IPR003660">
    <property type="entry name" value="HAMP_dom"/>
</dbReference>
<feature type="transmembrane region" description="Helical" evidence="7">
    <location>
        <begin position="194"/>
        <end position="212"/>
    </location>
</feature>
<feature type="transmembrane region" description="Helical" evidence="7">
    <location>
        <begin position="13"/>
        <end position="32"/>
    </location>
</feature>
<name>A0A9X4KJ71_9BACL</name>
<dbReference type="InterPro" id="IPR004089">
    <property type="entry name" value="MCPsignal_dom"/>
</dbReference>
<dbReference type="PROSITE" id="PS50111">
    <property type="entry name" value="CHEMOTAXIS_TRANSDUC_2"/>
    <property type="match status" value="1"/>
</dbReference>
<comment type="similarity">
    <text evidence="5">Belongs to the methyl-accepting chemotaxis (MCP) protein family.</text>
</comment>
<protein>
    <submittedName>
        <fullName evidence="10">Methyl-accepting chemotaxis protein</fullName>
    </submittedName>
</protein>